<evidence type="ECO:0000256" key="5">
    <source>
        <dbReference type="ARBA" id="ARBA00022989"/>
    </source>
</evidence>
<evidence type="ECO:0000256" key="3">
    <source>
        <dbReference type="ARBA" id="ARBA00017877"/>
    </source>
</evidence>
<organism evidence="9 10">
    <name type="scientific">Anolis carolinensis</name>
    <name type="common">Green anole</name>
    <name type="synonym">American chameleon</name>
    <dbReference type="NCBI Taxonomy" id="28377"/>
    <lineage>
        <taxon>Eukaryota</taxon>
        <taxon>Metazoa</taxon>
        <taxon>Chordata</taxon>
        <taxon>Craniata</taxon>
        <taxon>Vertebrata</taxon>
        <taxon>Euteleostomi</taxon>
        <taxon>Lepidosauria</taxon>
        <taxon>Squamata</taxon>
        <taxon>Bifurcata</taxon>
        <taxon>Unidentata</taxon>
        <taxon>Episquamata</taxon>
        <taxon>Toxicofera</taxon>
        <taxon>Iguania</taxon>
        <taxon>Dactyloidae</taxon>
        <taxon>Anolis</taxon>
    </lineage>
</organism>
<evidence type="ECO:0000256" key="4">
    <source>
        <dbReference type="ARBA" id="ARBA00022692"/>
    </source>
</evidence>
<dbReference type="Ensembl" id="ENSACAT00000036863.1">
    <property type="protein sequence ID" value="ENSACAP00000026170.1"/>
    <property type="gene ID" value="ENSACAG00000004278.4"/>
</dbReference>
<dbReference type="PANTHER" id="PTHR13144:SF0">
    <property type="entry name" value="PROTEIN TEX261"/>
    <property type="match status" value="1"/>
</dbReference>
<reference evidence="9" key="1">
    <citation type="submission" date="2009-12" db="EMBL/GenBank/DDBJ databases">
        <title>The Genome Sequence of Anolis carolinensis (Green Anole Lizard).</title>
        <authorList>
            <consortium name="The Genome Sequencing Platform"/>
            <person name="Di Palma F."/>
            <person name="Alfoldi J."/>
            <person name="Heiman D."/>
            <person name="Young S."/>
            <person name="Grabherr M."/>
            <person name="Johnson J."/>
            <person name="Lander E.S."/>
            <person name="Lindblad-Toh K."/>
        </authorList>
    </citation>
    <scope>NUCLEOTIDE SEQUENCE [LARGE SCALE GENOMIC DNA]</scope>
    <source>
        <strain evidence="9">JBL SC #1</strain>
    </source>
</reference>
<evidence type="ECO:0000256" key="6">
    <source>
        <dbReference type="ARBA" id="ARBA00023136"/>
    </source>
</evidence>
<dbReference type="GeneTree" id="ENSGT00390000010888"/>
<dbReference type="InterPro" id="IPR007277">
    <property type="entry name" value="Svp26/Tex261"/>
</dbReference>
<dbReference type="GO" id="GO:0006888">
    <property type="term" value="P:endoplasmic reticulum to Golgi vesicle-mediated transport"/>
    <property type="evidence" value="ECO:0000318"/>
    <property type="project" value="GO_Central"/>
</dbReference>
<keyword evidence="6 8" id="KW-0472">Membrane</keyword>
<dbReference type="Proteomes" id="UP000001646">
    <property type="component" value="Unplaced"/>
</dbReference>
<evidence type="ECO:0000256" key="2">
    <source>
        <dbReference type="ARBA" id="ARBA00008096"/>
    </source>
</evidence>
<evidence type="ECO:0000313" key="10">
    <source>
        <dbReference type="Proteomes" id="UP000001646"/>
    </source>
</evidence>
<feature type="compositionally biased region" description="Basic and acidic residues" evidence="7">
    <location>
        <begin position="37"/>
        <end position="57"/>
    </location>
</feature>
<proteinExistence type="inferred from homology"/>
<accession>A0A803ST80</accession>
<feature type="region of interest" description="Disordered" evidence="7">
    <location>
        <begin position="255"/>
        <end position="304"/>
    </location>
</feature>
<dbReference type="InParanoid" id="A0A803ST80"/>
<dbReference type="GO" id="GO:0097020">
    <property type="term" value="F:COPII receptor activity"/>
    <property type="evidence" value="ECO:0000318"/>
    <property type="project" value="GO_Central"/>
</dbReference>
<protein>
    <recommendedName>
        <fullName evidence="3">Protein TEX261</fullName>
    </recommendedName>
</protein>
<dbReference type="AlphaFoldDB" id="A0A803ST80"/>
<comment type="similarity">
    <text evidence="2">Belongs to the SVP26 family.</text>
</comment>
<comment type="subcellular location">
    <subcellularLocation>
        <location evidence="1">Membrane</location>
        <topology evidence="1">Multi-pass membrane protein</topology>
    </subcellularLocation>
</comment>
<keyword evidence="10" id="KW-1185">Reference proteome</keyword>
<sequence length="330" mass="35619">MFMEIPICQTDMCPGTGCSYFPNWLCPIEGRNKKGKGGKEGERKGGKGCGEGRKEQQTGHGGKGSQARAGLGASMQIDDVRPVGSSWVTFRLVLLLPNVIPSFLFLSLSSLLPAAGLYYLAELIEEYTVATSRIIKYMIWFSTAVLLGLYLFEGFPGLMVSVGLFTNLVYFGLLQTFPFIMLTSPNFMLSCGPGVLHLLPVAGPLRLLRLLVGRGERAPFHGAARRRRGLELLHEREAGQALRDPGHLLVHQGSHLAQPPKDVLTRPPPRPFRDGSTGRSLSRVSLGRTDGKEGRWASAESASTKEGAGAVAAQNTLASLTSLVCLHGAF</sequence>
<reference evidence="9" key="2">
    <citation type="submission" date="2025-08" db="UniProtKB">
        <authorList>
            <consortium name="Ensembl"/>
        </authorList>
    </citation>
    <scope>IDENTIFICATION</scope>
</reference>
<dbReference type="Bgee" id="ENSACAG00000004278">
    <property type="expression patterns" value="Expressed in skeletal muscle tissue and 12 other cell types or tissues"/>
</dbReference>
<feature type="transmembrane region" description="Helical" evidence="8">
    <location>
        <begin position="158"/>
        <end position="180"/>
    </location>
</feature>
<name>A0A803ST80_ANOCA</name>
<feature type="transmembrane region" description="Helical" evidence="8">
    <location>
        <begin position="99"/>
        <end position="121"/>
    </location>
</feature>
<dbReference type="PANTHER" id="PTHR13144">
    <property type="entry name" value="TEX261 PROTEIN"/>
    <property type="match status" value="1"/>
</dbReference>
<dbReference type="Pfam" id="PF04148">
    <property type="entry name" value="Erv26"/>
    <property type="match status" value="1"/>
</dbReference>
<feature type="region of interest" description="Disordered" evidence="7">
    <location>
        <begin position="32"/>
        <end position="68"/>
    </location>
</feature>
<evidence type="ECO:0000256" key="8">
    <source>
        <dbReference type="SAM" id="Phobius"/>
    </source>
</evidence>
<keyword evidence="5 8" id="KW-1133">Transmembrane helix</keyword>
<evidence type="ECO:0000256" key="7">
    <source>
        <dbReference type="SAM" id="MobiDB-lite"/>
    </source>
</evidence>
<reference evidence="9" key="3">
    <citation type="submission" date="2025-09" db="UniProtKB">
        <authorList>
            <consortium name="Ensembl"/>
        </authorList>
    </citation>
    <scope>IDENTIFICATION</scope>
</reference>
<dbReference type="GO" id="GO:0000139">
    <property type="term" value="C:Golgi membrane"/>
    <property type="evidence" value="ECO:0000318"/>
    <property type="project" value="GO_Central"/>
</dbReference>
<feature type="transmembrane region" description="Helical" evidence="8">
    <location>
        <begin position="133"/>
        <end position="152"/>
    </location>
</feature>
<keyword evidence="4 8" id="KW-0812">Transmembrane</keyword>
<evidence type="ECO:0000313" key="9">
    <source>
        <dbReference type="Ensembl" id="ENSACAP00000026170.1"/>
    </source>
</evidence>
<evidence type="ECO:0000256" key="1">
    <source>
        <dbReference type="ARBA" id="ARBA00004141"/>
    </source>
</evidence>
<dbReference type="GO" id="GO:0030134">
    <property type="term" value="C:COPII-coated ER to Golgi transport vesicle"/>
    <property type="evidence" value="ECO:0000318"/>
    <property type="project" value="GO_Central"/>
</dbReference>
<dbReference type="GO" id="GO:0005789">
    <property type="term" value="C:endoplasmic reticulum membrane"/>
    <property type="evidence" value="ECO:0000318"/>
    <property type="project" value="GO_Central"/>
</dbReference>